<keyword evidence="6 7" id="KW-0804">Transcription</keyword>
<dbReference type="CDD" id="cd16320">
    <property type="entry name" value="MraZ_N"/>
    <property type="match status" value="1"/>
</dbReference>
<dbReference type="Gene3D" id="3.40.1550.20">
    <property type="entry name" value="Transcriptional regulator MraZ domain"/>
    <property type="match status" value="1"/>
</dbReference>
<dbReference type="Pfam" id="PF02381">
    <property type="entry name" value="MraZ"/>
    <property type="match status" value="2"/>
</dbReference>
<protein>
    <recommendedName>
        <fullName evidence="1 7">Transcriptional regulator MraZ</fullName>
    </recommendedName>
</protein>
<dbReference type="HAMAP" id="MF_01008">
    <property type="entry name" value="MraZ"/>
    <property type="match status" value="1"/>
</dbReference>
<dbReference type="SUPFAM" id="SSF89447">
    <property type="entry name" value="AbrB/MazE/MraZ-like"/>
    <property type="match status" value="1"/>
</dbReference>
<comment type="subcellular location">
    <subcellularLocation>
        <location evidence="7">Cytoplasm</location>
        <location evidence="7">Nucleoid</location>
    </subcellularLocation>
</comment>
<dbReference type="GO" id="GO:0000976">
    <property type="term" value="F:transcription cis-regulatory region binding"/>
    <property type="evidence" value="ECO:0007669"/>
    <property type="project" value="TreeGrafter"/>
</dbReference>
<dbReference type="InterPro" id="IPR007159">
    <property type="entry name" value="SpoVT-AbrB_dom"/>
</dbReference>
<dbReference type="CDD" id="cd16321">
    <property type="entry name" value="MraZ_C"/>
    <property type="match status" value="1"/>
</dbReference>
<dbReference type="EMBL" id="CP002382">
    <property type="protein sequence ID" value="AEP10218.1"/>
    <property type="molecule type" value="Genomic_DNA"/>
</dbReference>
<feature type="domain" description="SpoVT-AbrB" evidence="8">
    <location>
        <begin position="7"/>
        <end position="54"/>
    </location>
</feature>
<dbReference type="AlphaFoldDB" id="G2KMC4"/>
<dbReference type="RefSeq" id="WP_014103441.1">
    <property type="nucleotide sequence ID" value="NC_016026.1"/>
</dbReference>
<dbReference type="eggNOG" id="COG2001">
    <property type="taxonomic scope" value="Bacteria"/>
</dbReference>
<dbReference type="PROSITE" id="PS51740">
    <property type="entry name" value="SPOVT_ABRB"/>
    <property type="match status" value="2"/>
</dbReference>
<keyword evidence="5 7" id="KW-0238">DNA-binding</keyword>
<keyword evidence="2 7" id="KW-0963">Cytoplasm</keyword>
<dbReference type="InterPro" id="IPR038619">
    <property type="entry name" value="MraZ_sf"/>
</dbReference>
<dbReference type="GO" id="GO:0009295">
    <property type="term" value="C:nucleoid"/>
    <property type="evidence" value="ECO:0007669"/>
    <property type="project" value="UniProtKB-SubCell"/>
</dbReference>
<organism evidence="9 10">
    <name type="scientific">Micavibrio aeruginosavorus (strain ARL-13)</name>
    <dbReference type="NCBI Taxonomy" id="856793"/>
    <lineage>
        <taxon>Bacteria</taxon>
        <taxon>Pseudomonadati</taxon>
        <taxon>Bdellovibrionota</taxon>
        <taxon>Bdellovibrionia</taxon>
        <taxon>Bdellovibrionales</taxon>
        <taxon>Pseudobdellovibrionaceae</taxon>
        <taxon>Micavibrio</taxon>
    </lineage>
</organism>
<keyword evidence="10" id="KW-1185">Reference proteome</keyword>
<dbReference type="InterPro" id="IPR003444">
    <property type="entry name" value="MraZ"/>
</dbReference>
<feature type="domain" description="SpoVT-AbrB" evidence="8">
    <location>
        <begin position="83"/>
        <end position="126"/>
    </location>
</feature>
<dbReference type="Proteomes" id="UP000009286">
    <property type="component" value="Chromosome"/>
</dbReference>
<dbReference type="STRING" id="856793.MICA_1909"/>
<evidence type="ECO:0000256" key="5">
    <source>
        <dbReference type="ARBA" id="ARBA00023125"/>
    </source>
</evidence>
<evidence type="ECO:0000313" key="10">
    <source>
        <dbReference type="Proteomes" id="UP000009286"/>
    </source>
</evidence>
<accession>G2KMC4</accession>
<dbReference type="GO" id="GO:2000143">
    <property type="term" value="P:negative regulation of DNA-templated transcription initiation"/>
    <property type="evidence" value="ECO:0007669"/>
    <property type="project" value="TreeGrafter"/>
</dbReference>
<dbReference type="HOGENOM" id="CLU_107907_1_0_5"/>
<keyword evidence="3" id="KW-0677">Repeat</keyword>
<evidence type="ECO:0000259" key="8">
    <source>
        <dbReference type="PROSITE" id="PS51740"/>
    </source>
</evidence>
<dbReference type="PANTHER" id="PTHR34701:SF1">
    <property type="entry name" value="TRANSCRIPTIONAL REGULATOR MRAZ"/>
    <property type="match status" value="1"/>
</dbReference>
<evidence type="ECO:0000256" key="1">
    <source>
        <dbReference type="ARBA" id="ARBA00013860"/>
    </source>
</evidence>
<keyword evidence="4 7" id="KW-0805">Transcription regulation</keyword>
<evidence type="ECO:0000256" key="3">
    <source>
        <dbReference type="ARBA" id="ARBA00022737"/>
    </source>
</evidence>
<dbReference type="GO" id="GO:0003700">
    <property type="term" value="F:DNA-binding transcription factor activity"/>
    <property type="evidence" value="ECO:0007669"/>
    <property type="project" value="UniProtKB-UniRule"/>
</dbReference>
<sequence>MALFLSTYINRVDRKGRVSVPAAFRTALSAQAFQGIVVFRSPVHACLEGFDGAKMDDLATRLDQFDLFSAEQDDLATAIFGDATPMAFDGDGRVTLTPDLIAHANIADQVAFVGLGRKFQLWEPSALKARQVHARANARDKGLTLPSIIGGAAS</sequence>
<reference evidence="9 10" key="1">
    <citation type="journal article" date="2011" name="BMC Genomics">
        <title>Genomic insights into an obligate epibiotic bacterial predator: Micavibrio aeruginosavorus ARL-13.</title>
        <authorList>
            <person name="Wang Z."/>
            <person name="Kadouri D."/>
            <person name="Wu M."/>
        </authorList>
    </citation>
    <scope>NUCLEOTIDE SEQUENCE [LARGE SCALE GENOMIC DNA]</scope>
    <source>
        <strain evidence="9 10">ARL-13</strain>
    </source>
</reference>
<dbReference type="InterPro" id="IPR035644">
    <property type="entry name" value="MraZ_C"/>
</dbReference>
<dbReference type="KEGG" id="mai:MICA_1909"/>
<dbReference type="InterPro" id="IPR037914">
    <property type="entry name" value="SpoVT-AbrB_sf"/>
</dbReference>
<evidence type="ECO:0000313" key="9">
    <source>
        <dbReference type="EMBL" id="AEP10218.1"/>
    </source>
</evidence>
<name>G2KMC4_MICAA</name>
<evidence type="ECO:0000256" key="4">
    <source>
        <dbReference type="ARBA" id="ARBA00023015"/>
    </source>
</evidence>
<dbReference type="PANTHER" id="PTHR34701">
    <property type="entry name" value="TRANSCRIPTIONAL REGULATOR MRAZ"/>
    <property type="match status" value="1"/>
</dbReference>
<dbReference type="InterPro" id="IPR035642">
    <property type="entry name" value="MraZ_N"/>
</dbReference>
<proteinExistence type="inferred from homology"/>
<evidence type="ECO:0000256" key="2">
    <source>
        <dbReference type="ARBA" id="ARBA00022490"/>
    </source>
</evidence>
<dbReference type="GO" id="GO:0005737">
    <property type="term" value="C:cytoplasm"/>
    <property type="evidence" value="ECO:0007669"/>
    <property type="project" value="UniProtKB-UniRule"/>
</dbReference>
<evidence type="ECO:0000256" key="6">
    <source>
        <dbReference type="ARBA" id="ARBA00023163"/>
    </source>
</evidence>
<gene>
    <name evidence="7" type="primary">mraZ</name>
    <name evidence="9" type="ordered locus">MICA_1909</name>
</gene>
<evidence type="ECO:0000256" key="7">
    <source>
        <dbReference type="HAMAP-Rule" id="MF_01008"/>
    </source>
</evidence>
<comment type="subunit">
    <text evidence="7">Forms oligomers.</text>
</comment>
<comment type="similarity">
    <text evidence="7">Belongs to the MraZ family.</text>
</comment>
<dbReference type="OrthoDB" id="9807753at2"/>
<dbReference type="NCBIfam" id="NF001477">
    <property type="entry name" value="PRK00326.2-4"/>
    <property type="match status" value="1"/>
</dbReference>
<dbReference type="InterPro" id="IPR020603">
    <property type="entry name" value="MraZ_dom"/>
</dbReference>